<evidence type="ECO:0000313" key="11">
    <source>
        <dbReference type="Proteomes" id="UP001283341"/>
    </source>
</evidence>
<dbReference type="Gene3D" id="1.10.630.10">
    <property type="entry name" value="Cytochrome P450"/>
    <property type="match status" value="1"/>
</dbReference>
<evidence type="ECO:0000256" key="5">
    <source>
        <dbReference type="ARBA" id="ARBA00023004"/>
    </source>
</evidence>
<accession>A0AAE0LYW7</accession>
<dbReference type="PRINTS" id="PR00465">
    <property type="entry name" value="EP450IV"/>
</dbReference>
<evidence type="ECO:0000256" key="8">
    <source>
        <dbReference type="RuleBase" id="RU000461"/>
    </source>
</evidence>
<dbReference type="InterPro" id="IPR002403">
    <property type="entry name" value="Cyt_P450_E_grp-IV"/>
</dbReference>
<dbReference type="InterPro" id="IPR017972">
    <property type="entry name" value="Cyt_P450_CS"/>
</dbReference>
<dbReference type="SUPFAM" id="SSF48264">
    <property type="entry name" value="Cytochrome P450"/>
    <property type="match status" value="1"/>
</dbReference>
<dbReference type="PROSITE" id="PS00086">
    <property type="entry name" value="CYTOCHROME_P450"/>
    <property type="match status" value="1"/>
</dbReference>
<keyword evidence="9" id="KW-0472">Membrane</keyword>
<dbReference type="GO" id="GO:0005506">
    <property type="term" value="F:iron ion binding"/>
    <property type="evidence" value="ECO:0007669"/>
    <property type="project" value="InterPro"/>
</dbReference>
<keyword evidence="9" id="KW-1133">Transmembrane helix</keyword>
<sequence length="529" mass="59906">MAILSSFQLSPVSSPVLLLVAATVVLSVLYRFILYPAFLSPLAKVPAARWHARISPLYSYYIKYANIENREVHKLHSRYGPVVRLAPNELSVNCLDGLKAIYTADFPKTDWYHNRFCNFETDNIFTTKDSKQHGQRKRLLSHAYSKSTILSSSAIVSTTSTIILDRLFPILRSGKPVDIHPLNYAYSIDSFTAFQLGAKLGTNFLQDAASRSSFLYHFFAPRPHTVFWEVEVRQFTAALLKFLRIRLVPKWCDESRIANENYFMDKYDQAAHIVAAEKQSNGDSWPTIYATATHKYRDGLASALPNLKELYPDLRNQIATDMFDQTVAAVETSGNVLSFLHFELARNQDIQTQLRAELCILSSVSSNDNWLESINIKTLDSLPLLDAIVLETLRLYPPVAGNQPRRTPTVCTIAGYDGIPPGVRVQASAWSLHRNSHVFSFPEIWKPERWICSDQELVEMRKWFWAFGSGARICLGKNFAVISMKMVVAAVYTHFATEFVGVEEDVIPQNDGYSGGPRGDRVLLQFREI</sequence>
<evidence type="ECO:0000256" key="1">
    <source>
        <dbReference type="ARBA" id="ARBA00001971"/>
    </source>
</evidence>
<dbReference type="PRINTS" id="PR00385">
    <property type="entry name" value="P450"/>
</dbReference>
<keyword evidence="6 8" id="KW-0503">Monooxygenase</keyword>
<dbReference type="PANTHER" id="PTHR24305">
    <property type="entry name" value="CYTOCHROME P450"/>
    <property type="match status" value="1"/>
</dbReference>
<name>A0AAE0LYW7_9PEZI</name>
<dbReference type="EMBL" id="JAUEDM010000010">
    <property type="protein sequence ID" value="KAK3312004.1"/>
    <property type="molecule type" value="Genomic_DNA"/>
</dbReference>
<dbReference type="InterPro" id="IPR050121">
    <property type="entry name" value="Cytochrome_P450_monoxygenase"/>
</dbReference>
<dbReference type="InterPro" id="IPR036396">
    <property type="entry name" value="Cyt_P450_sf"/>
</dbReference>
<keyword evidence="11" id="KW-1185">Reference proteome</keyword>
<comment type="similarity">
    <text evidence="2 8">Belongs to the cytochrome P450 family.</text>
</comment>
<dbReference type="GO" id="GO:0004497">
    <property type="term" value="F:monooxygenase activity"/>
    <property type="evidence" value="ECO:0007669"/>
    <property type="project" value="UniProtKB-KW"/>
</dbReference>
<organism evidence="10 11">
    <name type="scientific">Apodospora peruviana</name>
    <dbReference type="NCBI Taxonomy" id="516989"/>
    <lineage>
        <taxon>Eukaryota</taxon>
        <taxon>Fungi</taxon>
        <taxon>Dikarya</taxon>
        <taxon>Ascomycota</taxon>
        <taxon>Pezizomycotina</taxon>
        <taxon>Sordariomycetes</taxon>
        <taxon>Sordariomycetidae</taxon>
        <taxon>Sordariales</taxon>
        <taxon>Lasiosphaeriaceae</taxon>
        <taxon>Apodospora</taxon>
    </lineage>
</organism>
<feature type="binding site" description="axial binding residue" evidence="7">
    <location>
        <position position="474"/>
    </location>
    <ligand>
        <name>heme</name>
        <dbReference type="ChEBI" id="CHEBI:30413"/>
    </ligand>
    <ligandPart>
        <name>Fe</name>
        <dbReference type="ChEBI" id="CHEBI:18248"/>
    </ligandPart>
</feature>
<dbReference type="Proteomes" id="UP001283341">
    <property type="component" value="Unassembled WGS sequence"/>
</dbReference>
<dbReference type="AlphaFoldDB" id="A0AAE0LYW7"/>
<protein>
    <submittedName>
        <fullName evidence="10">Cytochrome P450</fullName>
    </submittedName>
</protein>
<dbReference type="GO" id="GO:0016705">
    <property type="term" value="F:oxidoreductase activity, acting on paired donors, with incorporation or reduction of molecular oxygen"/>
    <property type="evidence" value="ECO:0007669"/>
    <property type="project" value="InterPro"/>
</dbReference>
<keyword evidence="5 7" id="KW-0408">Iron</keyword>
<dbReference type="InterPro" id="IPR001128">
    <property type="entry name" value="Cyt_P450"/>
</dbReference>
<dbReference type="GO" id="GO:0020037">
    <property type="term" value="F:heme binding"/>
    <property type="evidence" value="ECO:0007669"/>
    <property type="project" value="InterPro"/>
</dbReference>
<evidence type="ECO:0000256" key="7">
    <source>
        <dbReference type="PIRSR" id="PIRSR602403-1"/>
    </source>
</evidence>
<keyword evidence="3 7" id="KW-0349">Heme</keyword>
<dbReference type="PANTHER" id="PTHR24305:SF166">
    <property type="entry name" value="CYTOCHROME P450 12A4, MITOCHONDRIAL-RELATED"/>
    <property type="match status" value="1"/>
</dbReference>
<keyword evidence="9" id="KW-0812">Transmembrane</keyword>
<reference evidence="10" key="2">
    <citation type="submission" date="2023-06" db="EMBL/GenBank/DDBJ databases">
        <authorList>
            <consortium name="Lawrence Berkeley National Laboratory"/>
            <person name="Haridas S."/>
            <person name="Hensen N."/>
            <person name="Bonometti L."/>
            <person name="Westerberg I."/>
            <person name="Brannstrom I.O."/>
            <person name="Guillou S."/>
            <person name="Cros-Aarteil S."/>
            <person name="Calhoun S."/>
            <person name="Kuo A."/>
            <person name="Mondo S."/>
            <person name="Pangilinan J."/>
            <person name="Riley R."/>
            <person name="Labutti K."/>
            <person name="Andreopoulos B."/>
            <person name="Lipzen A."/>
            <person name="Chen C."/>
            <person name="Yanf M."/>
            <person name="Daum C."/>
            <person name="Ng V."/>
            <person name="Clum A."/>
            <person name="Steindorff A."/>
            <person name="Ohm R."/>
            <person name="Martin F."/>
            <person name="Silar P."/>
            <person name="Natvig D."/>
            <person name="Lalanne C."/>
            <person name="Gautier V."/>
            <person name="Ament-Velasquez S.L."/>
            <person name="Kruys A."/>
            <person name="Hutchinson M.I."/>
            <person name="Powell A.J."/>
            <person name="Barry K."/>
            <person name="Miller A.N."/>
            <person name="Grigoriev I.V."/>
            <person name="Debuchy R."/>
            <person name="Gladieux P."/>
            <person name="Thoren M.H."/>
            <person name="Johannesson H."/>
        </authorList>
    </citation>
    <scope>NUCLEOTIDE SEQUENCE</scope>
    <source>
        <strain evidence="10">CBS 118394</strain>
    </source>
</reference>
<keyword evidence="4 7" id="KW-0479">Metal-binding</keyword>
<gene>
    <name evidence="10" type="ORF">B0H66DRAFT_571067</name>
</gene>
<dbReference type="Pfam" id="PF00067">
    <property type="entry name" value="p450"/>
    <property type="match status" value="1"/>
</dbReference>
<dbReference type="CDD" id="cd11059">
    <property type="entry name" value="CYP_fungal"/>
    <property type="match status" value="1"/>
</dbReference>
<evidence type="ECO:0000256" key="2">
    <source>
        <dbReference type="ARBA" id="ARBA00010617"/>
    </source>
</evidence>
<evidence type="ECO:0000313" key="10">
    <source>
        <dbReference type="EMBL" id="KAK3312004.1"/>
    </source>
</evidence>
<comment type="cofactor">
    <cofactor evidence="1 7">
        <name>heme</name>
        <dbReference type="ChEBI" id="CHEBI:30413"/>
    </cofactor>
</comment>
<comment type="caution">
    <text evidence="10">The sequence shown here is derived from an EMBL/GenBank/DDBJ whole genome shotgun (WGS) entry which is preliminary data.</text>
</comment>
<reference evidence="10" key="1">
    <citation type="journal article" date="2023" name="Mol. Phylogenet. Evol.">
        <title>Genome-scale phylogeny and comparative genomics of the fungal order Sordariales.</title>
        <authorList>
            <person name="Hensen N."/>
            <person name="Bonometti L."/>
            <person name="Westerberg I."/>
            <person name="Brannstrom I.O."/>
            <person name="Guillou S."/>
            <person name="Cros-Aarteil S."/>
            <person name="Calhoun S."/>
            <person name="Haridas S."/>
            <person name="Kuo A."/>
            <person name="Mondo S."/>
            <person name="Pangilinan J."/>
            <person name="Riley R."/>
            <person name="LaButti K."/>
            <person name="Andreopoulos B."/>
            <person name="Lipzen A."/>
            <person name="Chen C."/>
            <person name="Yan M."/>
            <person name="Daum C."/>
            <person name="Ng V."/>
            <person name="Clum A."/>
            <person name="Steindorff A."/>
            <person name="Ohm R.A."/>
            <person name="Martin F."/>
            <person name="Silar P."/>
            <person name="Natvig D.O."/>
            <person name="Lalanne C."/>
            <person name="Gautier V."/>
            <person name="Ament-Velasquez S.L."/>
            <person name="Kruys A."/>
            <person name="Hutchinson M.I."/>
            <person name="Powell A.J."/>
            <person name="Barry K."/>
            <person name="Miller A.N."/>
            <person name="Grigoriev I.V."/>
            <person name="Debuchy R."/>
            <person name="Gladieux P."/>
            <person name="Hiltunen Thoren M."/>
            <person name="Johannesson H."/>
        </authorList>
    </citation>
    <scope>NUCLEOTIDE SEQUENCE</scope>
    <source>
        <strain evidence="10">CBS 118394</strain>
    </source>
</reference>
<feature type="transmembrane region" description="Helical" evidence="9">
    <location>
        <begin position="12"/>
        <end position="34"/>
    </location>
</feature>
<keyword evidence="8" id="KW-0560">Oxidoreductase</keyword>
<proteinExistence type="inferred from homology"/>
<evidence type="ECO:0000256" key="6">
    <source>
        <dbReference type="ARBA" id="ARBA00023033"/>
    </source>
</evidence>
<evidence type="ECO:0000256" key="9">
    <source>
        <dbReference type="SAM" id="Phobius"/>
    </source>
</evidence>
<evidence type="ECO:0000256" key="3">
    <source>
        <dbReference type="ARBA" id="ARBA00022617"/>
    </source>
</evidence>
<evidence type="ECO:0000256" key="4">
    <source>
        <dbReference type="ARBA" id="ARBA00022723"/>
    </source>
</evidence>